<dbReference type="InterPro" id="IPR014197">
    <property type="entry name" value="Sporulation_prot_YunB"/>
</dbReference>
<dbReference type="KEGG" id="paun:MJA45_05780"/>
<dbReference type="EMBL" id="CP130318">
    <property type="protein sequence ID" value="WNQ12539.1"/>
    <property type="molecule type" value="Genomic_DNA"/>
</dbReference>
<sequence>MTLVKRRWKSRPRSKSIKRNIFITLVILLLVSLQSFIYIEKNLKPPLMNLAKIRLKQLATQSINSAITDHIAQGTQFDKLIEWRTDNAGKTAGFMLNYAEHVKITADTVNRVNSTLANLKAMPEHIPLGQAMNSAILASFGPDIPIRLVPAGAAKVDLNTRSQNVGINMVLVEVYIRIIAEVTIIIPFDAEPEIVETELPISYVLVVGDTPMYYMDNKGNPVGGTLPPNVSLPNLSVGPGAAQGGSSGPSTMTGSGVTGSGASDKAGK</sequence>
<keyword evidence="4" id="KW-1185">Reference proteome</keyword>
<keyword evidence="2" id="KW-0812">Transmembrane</keyword>
<reference evidence="3 4" key="1">
    <citation type="submission" date="2022-02" db="EMBL/GenBank/DDBJ databases">
        <title>Paenibacillus sp. MBLB1776 Whole Genome Shotgun Sequencing.</title>
        <authorList>
            <person name="Hwang C.Y."/>
            <person name="Cho E.-S."/>
            <person name="Seo M.-J."/>
        </authorList>
    </citation>
    <scope>NUCLEOTIDE SEQUENCE [LARGE SCALE GENOMIC DNA]</scope>
    <source>
        <strain evidence="3 4">MBLB1776</strain>
    </source>
</reference>
<evidence type="ECO:0000256" key="1">
    <source>
        <dbReference type="SAM" id="MobiDB-lite"/>
    </source>
</evidence>
<keyword evidence="2" id="KW-0472">Membrane</keyword>
<gene>
    <name evidence="3" type="primary">yunB</name>
    <name evidence="3" type="ORF">MJA45_05780</name>
</gene>
<evidence type="ECO:0000256" key="2">
    <source>
        <dbReference type="SAM" id="Phobius"/>
    </source>
</evidence>
<accession>A0AA96RIT8</accession>
<feature type="region of interest" description="Disordered" evidence="1">
    <location>
        <begin position="225"/>
        <end position="268"/>
    </location>
</feature>
<evidence type="ECO:0000313" key="3">
    <source>
        <dbReference type="EMBL" id="WNQ12539.1"/>
    </source>
</evidence>
<dbReference type="RefSeq" id="WP_315606317.1">
    <property type="nucleotide sequence ID" value="NZ_CP130318.1"/>
</dbReference>
<dbReference type="Pfam" id="PF09560">
    <property type="entry name" value="Spore_YunB"/>
    <property type="match status" value="1"/>
</dbReference>
<organism evidence="3 4">
    <name type="scientific">Paenibacillus aurantius</name>
    <dbReference type="NCBI Taxonomy" id="2918900"/>
    <lineage>
        <taxon>Bacteria</taxon>
        <taxon>Bacillati</taxon>
        <taxon>Bacillota</taxon>
        <taxon>Bacilli</taxon>
        <taxon>Bacillales</taxon>
        <taxon>Paenibacillaceae</taxon>
        <taxon>Paenibacillus</taxon>
    </lineage>
</organism>
<dbReference type="AlphaFoldDB" id="A0AA96RIT8"/>
<evidence type="ECO:0000313" key="4">
    <source>
        <dbReference type="Proteomes" id="UP001305702"/>
    </source>
</evidence>
<protein>
    <submittedName>
        <fullName evidence="3">Sporulation protein YunB</fullName>
    </submittedName>
</protein>
<keyword evidence="2" id="KW-1133">Transmembrane helix</keyword>
<proteinExistence type="predicted"/>
<name>A0AA96RIT8_9BACL</name>
<dbReference type="NCBIfam" id="TIGR02832">
    <property type="entry name" value="spo_yunB"/>
    <property type="match status" value="1"/>
</dbReference>
<feature type="compositionally biased region" description="Low complexity" evidence="1">
    <location>
        <begin position="248"/>
        <end position="268"/>
    </location>
</feature>
<dbReference type="Proteomes" id="UP001305702">
    <property type="component" value="Chromosome"/>
</dbReference>
<feature type="transmembrane region" description="Helical" evidence="2">
    <location>
        <begin position="21"/>
        <end position="39"/>
    </location>
</feature>